<name>A0A6A6EZ27_9PEZI</name>
<evidence type="ECO:0000313" key="2">
    <source>
        <dbReference type="Proteomes" id="UP000799539"/>
    </source>
</evidence>
<dbReference type="OrthoDB" id="3538943at2759"/>
<accession>A0A6A6EZ27</accession>
<keyword evidence="2" id="KW-1185">Reference proteome</keyword>
<proteinExistence type="predicted"/>
<dbReference type="AlphaFoldDB" id="A0A6A6EZ27"/>
<gene>
    <name evidence="1" type="ORF">CERZMDRAFT_91782</name>
</gene>
<dbReference type="EMBL" id="ML992703">
    <property type="protein sequence ID" value="KAF2207478.1"/>
    <property type="molecule type" value="Genomic_DNA"/>
</dbReference>
<reference evidence="1" key="1">
    <citation type="journal article" date="2020" name="Stud. Mycol.">
        <title>101 Dothideomycetes genomes: a test case for predicting lifestyles and emergence of pathogens.</title>
        <authorList>
            <person name="Haridas S."/>
            <person name="Albert R."/>
            <person name="Binder M."/>
            <person name="Bloem J."/>
            <person name="Labutti K."/>
            <person name="Salamov A."/>
            <person name="Andreopoulos B."/>
            <person name="Baker S."/>
            <person name="Barry K."/>
            <person name="Bills G."/>
            <person name="Bluhm B."/>
            <person name="Cannon C."/>
            <person name="Castanera R."/>
            <person name="Culley D."/>
            <person name="Daum C."/>
            <person name="Ezra D."/>
            <person name="Gonzalez J."/>
            <person name="Henrissat B."/>
            <person name="Kuo A."/>
            <person name="Liang C."/>
            <person name="Lipzen A."/>
            <person name="Lutzoni F."/>
            <person name="Magnuson J."/>
            <person name="Mondo S."/>
            <person name="Nolan M."/>
            <person name="Ohm R."/>
            <person name="Pangilinan J."/>
            <person name="Park H.-J."/>
            <person name="Ramirez L."/>
            <person name="Alfaro M."/>
            <person name="Sun H."/>
            <person name="Tritt A."/>
            <person name="Yoshinaga Y."/>
            <person name="Zwiers L.-H."/>
            <person name="Turgeon B."/>
            <person name="Goodwin S."/>
            <person name="Spatafora J."/>
            <person name="Crous P."/>
            <person name="Grigoriev I."/>
        </authorList>
    </citation>
    <scope>NUCLEOTIDE SEQUENCE</scope>
    <source>
        <strain evidence="1">SCOH1-5</strain>
    </source>
</reference>
<dbReference type="Proteomes" id="UP000799539">
    <property type="component" value="Unassembled WGS sequence"/>
</dbReference>
<protein>
    <submittedName>
        <fullName evidence="1">Uncharacterized protein</fullName>
    </submittedName>
</protein>
<sequence>MPRGQSAATCYTPRLSVKETSRTRTIVRDSTTRNTACALQRRTWIQNNYIPTRKGLLTLATIAARYKNSCPRDDDVEYEHFLTAAQAAYPSERITPGLKWMPKAKDGNSENGEKSRCNDAMNRHYAVSDWTSSMAEFCAAYLAPLARDGNAFAASNPGRTRQIHVDVLSWDI</sequence>
<organism evidence="1 2">
    <name type="scientific">Cercospora zeae-maydis SCOH1-5</name>
    <dbReference type="NCBI Taxonomy" id="717836"/>
    <lineage>
        <taxon>Eukaryota</taxon>
        <taxon>Fungi</taxon>
        <taxon>Dikarya</taxon>
        <taxon>Ascomycota</taxon>
        <taxon>Pezizomycotina</taxon>
        <taxon>Dothideomycetes</taxon>
        <taxon>Dothideomycetidae</taxon>
        <taxon>Mycosphaerellales</taxon>
        <taxon>Mycosphaerellaceae</taxon>
        <taxon>Cercospora</taxon>
    </lineage>
</organism>
<evidence type="ECO:0000313" key="1">
    <source>
        <dbReference type="EMBL" id="KAF2207478.1"/>
    </source>
</evidence>